<evidence type="ECO:0000256" key="1">
    <source>
        <dbReference type="ARBA" id="ARBA00023002"/>
    </source>
</evidence>
<comment type="caution">
    <text evidence="4">The sequence shown here is derived from an EMBL/GenBank/DDBJ whole genome shotgun (WGS) entry which is preliminary data.</text>
</comment>
<dbReference type="EMBL" id="RQXT01000042">
    <property type="protein sequence ID" value="RRH94520.1"/>
    <property type="molecule type" value="Genomic_DNA"/>
</dbReference>
<dbReference type="SUPFAM" id="SSF51679">
    <property type="entry name" value="Bacterial luciferase-like"/>
    <property type="match status" value="1"/>
</dbReference>
<dbReference type="GO" id="GO:0016705">
    <property type="term" value="F:oxidoreductase activity, acting on paired donors, with incorporation or reduction of molecular oxygen"/>
    <property type="evidence" value="ECO:0007669"/>
    <property type="project" value="InterPro"/>
</dbReference>
<keyword evidence="2" id="KW-0503">Monooxygenase</keyword>
<organism evidence="4 5">
    <name type="scientific">Mesorhizobium tamadayense</name>
    <dbReference type="NCBI Taxonomy" id="425306"/>
    <lineage>
        <taxon>Bacteria</taxon>
        <taxon>Pseudomonadati</taxon>
        <taxon>Pseudomonadota</taxon>
        <taxon>Alphaproteobacteria</taxon>
        <taxon>Hyphomicrobiales</taxon>
        <taxon>Phyllobacteriaceae</taxon>
        <taxon>Mesorhizobium</taxon>
    </lineage>
</organism>
<dbReference type="InterPro" id="IPR036661">
    <property type="entry name" value="Luciferase-like_sf"/>
</dbReference>
<feature type="domain" description="Luciferase-like" evidence="3">
    <location>
        <begin position="108"/>
        <end position="409"/>
    </location>
</feature>
<dbReference type="InterPro" id="IPR011251">
    <property type="entry name" value="Luciferase-like_dom"/>
</dbReference>
<dbReference type="OrthoDB" id="9804736at2"/>
<dbReference type="GO" id="GO:0004497">
    <property type="term" value="F:monooxygenase activity"/>
    <property type="evidence" value="ECO:0007669"/>
    <property type="project" value="UniProtKB-KW"/>
</dbReference>
<keyword evidence="1" id="KW-0560">Oxidoreductase</keyword>
<dbReference type="InterPro" id="IPR002347">
    <property type="entry name" value="SDR_fam"/>
</dbReference>
<keyword evidence="5" id="KW-1185">Reference proteome</keyword>
<dbReference type="PANTHER" id="PTHR30137">
    <property type="entry name" value="LUCIFERASE-LIKE MONOOXYGENASE"/>
    <property type="match status" value="1"/>
</dbReference>
<dbReference type="Gene3D" id="3.20.20.30">
    <property type="entry name" value="Luciferase-like domain"/>
    <property type="match status" value="1"/>
</dbReference>
<dbReference type="Gene3D" id="3.40.50.720">
    <property type="entry name" value="NAD(P)-binding Rossmann-like Domain"/>
    <property type="match status" value="1"/>
</dbReference>
<dbReference type="GO" id="GO:0005829">
    <property type="term" value="C:cytosol"/>
    <property type="evidence" value="ECO:0007669"/>
    <property type="project" value="TreeGrafter"/>
</dbReference>
<dbReference type="PANTHER" id="PTHR30137:SF8">
    <property type="entry name" value="BLR5498 PROTEIN"/>
    <property type="match status" value="1"/>
</dbReference>
<evidence type="ECO:0000256" key="2">
    <source>
        <dbReference type="ARBA" id="ARBA00023033"/>
    </source>
</evidence>
<reference evidence="4 5" key="1">
    <citation type="submission" date="2018-11" db="EMBL/GenBank/DDBJ databases">
        <title>the genome of Mesorhizobium tamadayense DSM 28320.</title>
        <authorList>
            <person name="Gao J."/>
        </authorList>
    </citation>
    <scope>NUCLEOTIDE SEQUENCE [LARGE SCALE GENOMIC DNA]</scope>
    <source>
        <strain evidence="4 5">DSM 28320</strain>
    </source>
</reference>
<evidence type="ECO:0000259" key="3">
    <source>
        <dbReference type="Pfam" id="PF00296"/>
    </source>
</evidence>
<dbReference type="AlphaFoldDB" id="A0A3P3F7A4"/>
<dbReference type="Pfam" id="PF00296">
    <property type="entry name" value="Bac_luciferase"/>
    <property type="match status" value="1"/>
</dbReference>
<gene>
    <name evidence="4" type="ORF">EH240_27010</name>
</gene>
<sequence length="457" mass="50482">MVREAARRVRSGCALINIASTVGVLGNPKRNASAASKVGLISLTKSLACGRVSQGIGGMAVAPGCPHRASQAICRNTFAAAKRRFRCDRCAGRAHLRRPTISKQGNTMEFATFILAAQRGYHQSSDSVIRNSIEQAVASEQAGFDTAWFAEHHFNNYSLIPSPLMMVAHCAGLTSTIRLGTAVCVLPLYQPQRLLSEIGFADIVANGRLELGVGVGYQQFEFERFGVNIDEAPAVFSEYLDILLKGLNENIFEHDGHYEKIPPTAVSVRTVQKPTPPIWIAGGPARTGRAYRDGHNFFVTAFHDGVETLSTLRATIEKAAASKGRNVTDAKISLLRCCYASHDEAEIISYLDNARFQRRLSEALHQRRQQSHDGYLLQETPTQQDLSFETMRKNMPIGSVNRVIDRLLEEIDILKPDQIALQTQLGDFDQNTMLRQIELWGDRIIPAINKALDHAQI</sequence>
<accession>A0A3P3F7A4</accession>
<protein>
    <submittedName>
        <fullName evidence="4">LLM class flavin-dependent oxidoreductase</fullName>
    </submittedName>
</protein>
<proteinExistence type="predicted"/>
<dbReference type="Pfam" id="PF13561">
    <property type="entry name" value="adh_short_C2"/>
    <property type="match status" value="1"/>
</dbReference>
<dbReference type="SUPFAM" id="SSF51735">
    <property type="entry name" value="NAD(P)-binding Rossmann-fold domains"/>
    <property type="match status" value="1"/>
</dbReference>
<dbReference type="InterPro" id="IPR050766">
    <property type="entry name" value="Bact_Lucif_Oxidored"/>
</dbReference>
<name>A0A3P3F7A4_9HYPH</name>
<evidence type="ECO:0000313" key="4">
    <source>
        <dbReference type="EMBL" id="RRH94520.1"/>
    </source>
</evidence>
<dbReference type="Proteomes" id="UP000273786">
    <property type="component" value="Unassembled WGS sequence"/>
</dbReference>
<evidence type="ECO:0000313" key="5">
    <source>
        <dbReference type="Proteomes" id="UP000273786"/>
    </source>
</evidence>
<dbReference type="InterPro" id="IPR036291">
    <property type="entry name" value="NAD(P)-bd_dom_sf"/>
</dbReference>